<evidence type="ECO:0000256" key="2">
    <source>
        <dbReference type="SAM" id="SignalP"/>
    </source>
</evidence>
<evidence type="ECO:0000313" key="5">
    <source>
        <dbReference type="EMBL" id="MBM6576839.1"/>
    </source>
</evidence>
<organism evidence="5 6">
    <name type="scientific">Sphingomonas longa</name>
    <dbReference type="NCBI Taxonomy" id="2778730"/>
    <lineage>
        <taxon>Bacteria</taxon>
        <taxon>Pseudomonadati</taxon>
        <taxon>Pseudomonadota</taxon>
        <taxon>Alphaproteobacteria</taxon>
        <taxon>Sphingomonadales</taxon>
        <taxon>Sphingomonadaceae</taxon>
        <taxon>Sphingomonas</taxon>
    </lineage>
</organism>
<dbReference type="InterPro" id="IPR013424">
    <property type="entry name" value="Ice-binding_C"/>
</dbReference>
<keyword evidence="6" id="KW-1185">Reference proteome</keyword>
<dbReference type="InterPro" id="IPR027372">
    <property type="entry name" value="Phytase-like_dom"/>
</dbReference>
<proteinExistence type="predicted"/>
<dbReference type="Pfam" id="PF07589">
    <property type="entry name" value="PEP-CTERM"/>
    <property type="match status" value="1"/>
</dbReference>
<evidence type="ECO:0000256" key="1">
    <source>
        <dbReference type="SAM" id="MobiDB-lite"/>
    </source>
</evidence>
<feature type="domain" description="Ice-binding protein C-terminal" evidence="3">
    <location>
        <begin position="459"/>
        <end position="484"/>
    </location>
</feature>
<dbReference type="Proteomes" id="UP000763641">
    <property type="component" value="Unassembled WGS sequence"/>
</dbReference>
<dbReference type="PANTHER" id="PTHR37957">
    <property type="entry name" value="BLR7070 PROTEIN"/>
    <property type="match status" value="1"/>
</dbReference>
<dbReference type="SUPFAM" id="SSF75011">
    <property type="entry name" value="3-carboxy-cis,cis-mucoante lactonizing enzyme"/>
    <property type="match status" value="1"/>
</dbReference>
<accession>A0ABS2D9Y9</accession>
<gene>
    <name evidence="5" type="ORF">ILT43_10670</name>
</gene>
<dbReference type="PANTHER" id="PTHR37957:SF1">
    <property type="entry name" value="PHYTASE-LIKE DOMAIN-CONTAINING PROTEIN"/>
    <property type="match status" value="1"/>
</dbReference>
<dbReference type="NCBIfam" id="NF035944">
    <property type="entry name" value="PEPxxWA-CTERM"/>
    <property type="match status" value="1"/>
</dbReference>
<name>A0ABS2D9Y9_9SPHN</name>
<sequence>MMRRIATLLIAVAIPALPAHAASFVSSLSIANGTDLSGFAGIGNNRLGGFGSDLVYNATDGLFYGITDRGPGGGVLSYAPRMQAFSLDIDSTGAIGGFTLQRTTVFTDMTGQAFNGLNPRLLNGNSATLGRSFDSEGLARLANGNFLVSDEYGPSLYEFDANGRMIRSFTTPANLLPKEANGTPNYVDGRPTITSGRQDNRGFEGLTVTPDGKTAYAILQDPLVEEGRANNGTADGRFSGNVRIVAFDVATGQSTGQFIYQLEDRADINARVTDTFGANNQGRSIGVSAIQSLGNGKFLVLERDNRGLSVDDTASTEVASKRIYQIDLTGATNVANISLAGTNTLPANVIAAKKDATPFIDIAAALKARGLQVPEKIEGFTFGPRTADGGITLIVATDNDFSVTQNGSGTQFDVCVNATNTVRSQVALGGACPTGQSLIPNLVYSFKLSRAEYLSLTGAVPEPATWAMMIAGFGLVGGAMRRRRTAVLFA</sequence>
<feature type="chain" id="PRO_5047052725" evidence="2">
    <location>
        <begin position="22"/>
        <end position="490"/>
    </location>
</feature>
<feature type="region of interest" description="Disordered" evidence="1">
    <location>
        <begin position="177"/>
        <end position="204"/>
    </location>
</feature>
<dbReference type="NCBIfam" id="TIGR02595">
    <property type="entry name" value="PEP_CTERM"/>
    <property type="match status" value="1"/>
</dbReference>
<keyword evidence="2" id="KW-0732">Signal</keyword>
<evidence type="ECO:0000259" key="4">
    <source>
        <dbReference type="Pfam" id="PF13449"/>
    </source>
</evidence>
<evidence type="ECO:0000259" key="3">
    <source>
        <dbReference type="Pfam" id="PF07589"/>
    </source>
</evidence>
<evidence type="ECO:0000313" key="6">
    <source>
        <dbReference type="Proteomes" id="UP000763641"/>
    </source>
</evidence>
<feature type="domain" description="Phytase-like" evidence="4">
    <location>
        <begin position="46"/>
        <end position="401"/>
    </location>
</feature>
<dbReference type="EMBL" id="JAFEMC010000003">
    <property type="protein sequence ID" value="MBM6576839.1"/>
    <property type="molecule type" value="Genomic_DNA"/>
</dbReference>
<comment type="caution">
    <text evidence="5">The sequence shown here is derived from an EMBL/GenBank/DDBJ whole genome shotgun (WGS) entry which is preliminary data.</text>
</comment>
<dbReference type="Pfam" id="PF13449">
    <property type="entry name" value="Phytase-like"/>
    <property type="match status" value="1"/>
</dbReference>
<protein>
    <submittedName>
        <fullName evidence="5">Esterase-like activity of phytase family protein</fullName>
    </submittedName>
</protein>
<reference evidence="5 6" key="1">
    <citation type="submission" date="2020-12" db="EMBL/GenBank/DDBJ databases">
        <title>Sphingomonas sp.</title>
        <authorList>
            <person name="Kim M.K."/>
        </authorList>
    </citation>
    <scope>NUCLEOTIDE SEQUENCE [LARGE SCALE GENOMIC DNA]</scope>
    <source>
        <strain evidence="5 6">BT552</strain>
    </source>
</reference>
<feature type="signal peptide" evidence="2">
    <location>
        <begin position="1"/>
        <end position="21"/>
    </location>
</feature>